<proteinExistence type="predicted"/>
<comment type="caution">
    <text evidence="2">The sequence shown here is derived from an EMBL/GenBank/DDBJ whole genome shotgun (WGS) entry which is preliminary data.</text>
</comment>
<gene>
    <name evidence="2" type="ORF">SLEP1_g6779</name>
</gene>
<dbReference type="Proteomes" id="UP001054252">
    <property type="component" value="Unassembled WGS sequence"/>
</dbReference>
<feature type="transmembrane region" description="Helical" evidence="1">
    <location>
        <begin position="26"/>
        <end position="43"/>
    </location>
</feature>
<dbReference type="EMBL" id="BPVZ01000006">
    <property type="protein sequence ID" value="GKU93155.1"/>
    <property type="molecule type" value="Genomic_DNA"/>
</dbReference>
<accession>A0AAV5I2A1</accession>
<keyword evidence="1" id="KW-0472">Membrane</keyword>
<dbReference type="AlphaFoldDB" id="A0AAV5I2A1"/>
<evidence type="ECO:0000256" key="1">
    <source>
        <dbReference type="SAM" id="Phobius"/>
    </source>
</evidence>
<keyword evidence="3" id="KW-1185">Reference proteome</keyword>
<keyword evidence="1" id="KW-1133">Transmembrane helix</keyword>
<evidence type="ECO:0000313" key="2">
    <source>
        <dbReference type="EMBL" id="GKU93155.1"/>
    </source>
</evidence>
<protein>
    <submittedName>
        <fullName evidence="2">Uncharacterized protein</fullName>
    </submittedName>
</protein>
<sequence length="52" mass="6019">MSCIHFCKASLTNFVFPFSCNASPKILLIFLCWFLCYGTTLEIDRVVQKLKK</sequence>
<organism evidence="2 3">
    <name type="scientific">Rubroshorea leprosula</name>
    <dbReference type="NCBI Taxonomy" id="152421"/>
    <lineage>
        <taxon>Eukaryota</taxon>
        <taxon>Viridiplantae</taxon>
        <taxon>Streptophyta</taxon>
        <taxon>Embryophyta</taxon>
        <taxon>Tracheophyta</taxon>
        <taxon>Spermatophyta</taxon>
        <taxon>Magnoliopsida</taxon>
        <taxon>eudicotyledons</taxon>
        <taxon>Gunneridae</taxon>
        <taxon>Pentapetalae</taxon>
        <taxon>rosids</taxon>
        <taxon>malvids</taxon>
        <taxon>Malvales</taxon>
        <taxon>Dipterocarpaceae</taxon>
        <taxon>Rubroshorea</taxon>
    </lineage>
</organism>
<keyword evidence="1" id="KW-0812">Transmembrane</keyword>
<evidence type="ECO:0000313" key="3">
    <source>
        <dbReference type="Proteomes" id="UP001054252"/>
    </source>
</evidence>
<reference evidence="2 3" key="1">
    <citation type="journal article" date="2021" name="Commun. Biol.">
        <title>The genome of Shorea leprosula (Dipterocarpaceae) highlights the ecological relevance of drought in aseasonal tropical rainforests.</title>
        <authorList>
            <person name="Ng K.K.S."/>
            <person name="Kobayashi M.J."/>
            <person name="Fawcett J.A."/>
            <person name="Hatakeyama M."/>
            <person name="Paape T."/>
            <person name="Ng C.H."/>
            <person name="Ang C.C."/>
            <person name="Tnah L.H."/>
            <person name="Lee C.T."/>
            <person name="Nishiyama T."/>
            <person name="Sese J."/>
            <person name="O'Brien M.J."/>
            <person name="Copetti D."/>
            <person name="Mohd Noor M.I."/>
            <person name="Ong R.C."/>
            <person name="Putra M."/>
            <person name="Sireger I.Z."/>
            <person name="Indrioko S."/>
            <person name="Kosugi Y."/>
            <person name="Izuno A."/>
            <person name="Isagi Y."/>
            <person name="Lee S.L."/>
            <person name="Shimizu K.K."/>
        </authorList>
    </citation>
    <scope>NUCLEOTIDE SEQUENCE [LARGE SCALE GENOMIC DNA]</scope>
    <source>
        <strain evidence="2">214</strain>
    </source>
</reference>
<name>A0AAV5I2A1_9ROSI</name>